<dbReference type="PROSITE" id="PS50082">
    <property type="entry name" value="WD_REPEATS_2"/>
    <property type="match status" value="1"/>
</dbReference>
<keyword evidence="5" id="KW-0812">Transmembrane</keyword>
<dbReference type="PROSITE" id="PS50850">
    <property type="entry name" value="MFS"/>
    <property type="match status" value="1"/>
</dbReference>
<accession>A0A9P1BGH9</accession>
<dbReference type="InterPro" id="IPR020846">
    <property type="entry name" value="MFS_dom"/>
</dbReference>
<comment type="subcellular location">
    <subcellularLocation>
        <location evidence="1">Membrane</location>
        <topology evidence="1">Multi-pass membrane protein</topology>
    </subcellularLocation>
</comment>
<feature type="transmembrane region" description="Helical" evidence="5">
    <location>
        <begin position="455"/>
        <end position="475"/>
    </location>
</feature>
<dbReference type="SMART" id="SM00320">
    <property type="entry name" value="WD40"/>
    <property type="match status" value="4"/>
</dbReference>
<keyword evidence="10" id="KW-1185">Reference proteome</keyword>
<evidence type="ECO:0000256" key="2">
    <source>
        <dbReference type="ARBA" id="ARBA00022574"/>
    </source>
</evidence>
<evidence type="ECO:0000313" key="10">
    <source>
        <dbReference type="Proteomes" id="UP001152797"/>
    </source>
</evidence>
<proteinExistence type="predicted"/>
<evidence type="ECO:0000313" key="8">
    <source>
        <dbReference type="EMBL" id="CAL1126438.1"/>
    </source>
</evidence>
<evidence type="ECO:0000256" key="1">
    <source>
        <dbReference type="ARBA" id="ARBA00004141"/>
    </source>
</evidence>
<dbReference type="PANTHER" id="PTHR13720:SF33">
    <property type="entry name" value="HELP DOMAIN-CONTAINING PROTEIN"/>
    <property type="match status" value="1"/>
</dbReference>
<dbReference type="AlphaFoldDB" id="A0A9P1BGH9"/>
<dbReference type="EMBL" id="CAMXCT030000051">
    <property type="protein sequence ID" value="CAL4760375.1"/>
    <property type="molecule type" value="Genomic_DNA"/>
</dbReference>
<dbReference type="InterPro" id="IPR055442">
    <property type="entry name" value="Beta-prop_EML-like_2nd"/>
</dbReference>
<evidence type="ECO:0000256" key="4">
    <source>
        <dbReference type="PROSITE-ProRule" id="PRU00221"/>
    </source>
</evidence>
<feature type="transmembrane region" description="Helical" evidence="5">
    <location>
        <begin position="487"/>
        <end position="507"/>
    </location>
</feature>
<feature type="transmembrane region" description="Helical" evidence="5">
    <location>
        <begin position="402"/>
        <end position="422"/>
    </location>
</feature>
<feature type="repeat" description="WD" evidence="4">
    <location>
        <begin position="234"/>
        <end position="275"/>
    </location>
</feature>
<feature type="transmembrane region" description="Helical" evidence="5">
    <location>
        <begin position="684"/>
        <end position="700"/>
    </location>
</feature>
<dbReference type="InterPro" id="IPR001680">
    <property type="entry name" value="WD40_rpt"/>
</dbReference>
<sequence>MGIEGIEGGIVVLSTLATRTCRTKNFVLPLEEEIPFAELQGSQAQAFSSTATARFNAITVRRHLAVFGCSNHALFLVDYTRLELLRVLQVSHTTEALTALMGSLNFGAWALDFHPTLAILATASARGGVRFWNVADRKAAVGKVLRSEFPAWSLAFQPTDGSLLAVGMDKGLLEVMHFPSLQPTFRERLSRSAERVSSLRFSPCGRYLAAGSWDQEVYLLHIDSESRVTLHRILSGNSSSIVSVMFSEDSRYVMSNSKDCQILHWTTKDGTLQRSQSVFRDTRWQAPWTSVLGWPVVGIWSDPKYDASDINSACQAYAPHHDLLAFGDDYGCVKLLRYPSPFLNPRIEAPPIMLDAIRRDFEVDHYRIAYLGAIFQLCKGIFTMPGGFALHHYGCRSCFRAGALIILISSALYPLAPSLWWLAILHGIYGAAYDLIGVGPIIVFATTWFEAETALAISILVTAFSFSGICFPPRVAYFIAQHGWRRASLMCPILIALVVMPLCFCILQDGPLRQRAQRAAAQRVPDSEEGQEQQMVHLNFWRSLRLPAVWHLAFLSLYQLYIIIALINTLTLYLKDVHMDLELSALYTSVVFQVSIAGKLLMGAAMDSKFQGLAGLISCLMLLLGTVLPLDFSKGGRQLTQSHGQLLAFAIIYGLGFGGSYSLLSAKPAKLLGRMADFGKLQGFLMLFQVIGGFLGTLVTGKLRELSGSYTWSFYVFIVMAFLASCHYAALELGKKKTLQAISVPATDRVETYQ</sequence>
<evidence type="ECO:0000256" key="5">
    <source>
        <dbReference type="SAM" id="Phobius"/>
    </source>
</evidence>
<dbReference type="EMBL" id="CAMXCT010000051">
    <property type="protein sequence ID" value="CAI3973063.1"/>
    <property type="molecule type" value="Genomic_DNA"/>
</dbReference>
<keyword evidence="2 4" id="KW-0853">WD repeat</keyword>
<feature type="transmembrane region" description="Helical" evidence="5">
    <location>
        <begin position="548"/>
        <end position="574"/>
    </location>
</feature>
<keyword evidence="5" id="KW-1133">Transmembrane helix</keyword>
<dbReference type="GO" id="GO:0008017">
    <property type="term" value="F:microtubule binding"/>
    <property type="evidence" value="ECO:0007669"/>
    <property type="project" value="TreeGrafter"/>
</dbReference>
<name>A0A9P1BGH9_9DINO</name>
<dbReference type="InterPro" id="IPR036259">
    <property type="entry name" value="MFS_trans_sf"/>
</dbReference>
<dbReference type="Gene3D" id="2.130.10.10">
    <property type="entry name" value="YVTN repeat-like/Quinoprotein amine dehydrogenase"/>
    <property type="match status" value="2"/>
</dbReference>
<gene>
    <name evidence="7" type="ORF">C1SCF055_LOCUS1592</name>
</gene>
<dbReference type="InterPro" id="IPR050630">
    <property type="entry name" value="WD_repeat_EMAP"/>
</dbReference>
<dbReference type="SUPFAM" id="SSF50978">
    <property type="entry name" value="WD40 repeat-like"/>
    <property type="match status" value="1"/>
</dbReference>
<feature type="transmembrane region" description="Helical" evidence="5">
    <location>
        <begin position="368"/>
        <end position="390"/>
    </location>
</feature>
<organism evidence="7">
    <name type="scientific">Cladocopium goreaui</name>
    <dbReference type="NCBI Taxonomy" id="2562237"/>
    <lineage>
        <taxon>Eukaryota</taxon>
        <taxon>Sar</taxon>
        <taxon>Alveolata</taxon>
        <taxon>Dinophyceae</taxon>
        <taxon>Suessiales</taxon>
        <taxon>Symbiodiniaceae</taxon>
        <taxon>Cladocopium</taxon>
    </lineage>
</organism>
<evidence type="ECO:0000313" key="9">
    <source>
        <dbReference type="EMBL" id="CAL4760375.1"/>
    </source>
</evidence>
<dbReference type="EMBL" id="CAMXCT020000051">
    <property type="protein sequence ID" value="CAL1126438.1"/>
    <property type="molecule type" value="Genomic_DNA"/>
</dbReference>
<dbReference type="Pfam" id="PF07690">
    <property type="entry name" value="MFS_1"/>
    <property type="match status" value="1"/>
</dbReference>
<feature type="domain" description="Major facilitator superfamily (MFS) profile" evidence="6">
    <location>
        <begin position="315"/>
        <end position="736"/>
    </location>
</feature>
<evidence type="ECO:0000313" key="7">
    <source>
        <dbReference type="EMBL" id="CAI3973063.1"/>
    </source>
</evidence>
<dbReference type="Pfam" id="PF23414">
    <property type="entry name" value="Beta-prop_EML_2"/>
    <property type="match status" value="1"/>
</dbReference>
<keyword evidence="3" id="KW-0677">Repeat</keyword>
<dbReference type="InterPro" id="IPR015943">
    <property type="entry name" value="WD40/YVTN_repeat-like_dom_sf"/>
</dbReference>
<feature type="transmembrane region" description="Helical" evidence="5">
    <location>
        <begin position="712"/>
        <end position="731"/>
    </location>
</feature>
<feature type="transmembrane region" description="Helical" evidence="5">
    <location>
        <begin position="613"/>
        <end position="632"/>
    </location>
</feature>
<dbReference type="Proteomes" id="UP001152797">
    <property type="component" value="Unassembled WGS sequence"/>
</dbReference>
<feature type="transmembrane region" description="Helical" evidence="5">
    <location>
        <begin position="428"/>
        <end position="448"/>
    </location>
</feature>
<dbReference type="PANTHER" id="PTHR13720">
    <property type="entry name" value="WD-40 REPEAT PROTEIN"/>
    <property type="match status" value="1"/>
</dbReference>
<keyword evidence="5" id="KW-0472">Membrane</keyword>
<dbReference type="GO" id="GO:0022857">
    <property type="term" value="F:transmembrane transporter activity"/>
    <property type="evidence" value="ECO:0007669"/>
    <property type="project" value="InterPro"/>
</dbReference>
<dbReference type="InterPro" id="IPR036322">
    <property type="entry name" value="WD40_repeat_dom_sf"/>
</dbReference>
<feature type="transmembrane region" description="Helical" evidence="5">
    <location>
        <begin position="586"/>
        <end position="606"/>
    </location>
</feature>
<comment type="caution">
    <text evidence="7">The sequence shown here is derived from an EMBL/GenBank/DDBJ whole genome shotgun (WGS) entry which is preliminary data.</text>
</comment>
<dbReference type="Gene3D" id="1.20.1250.20">
    <property type="entry name" value="MFS general substrate transporter like domains"/>
    <property type="match status" value="1"/>
</dbReference>
<dbReference type="SUPFAM" id="SSF103473">
    <property type="entry name" value="MFS general substrate transporter"/>
    <property type="match status" value="1"/>
</dbReference>
<evidence type="ECO:0000259" key="6">
    <source>
        <dbReference type="PROSITE" id="PS50850"/>
    </source>
</evidence>
<dbReference type="InterPro" id="IPR011701">
    <property type="entry name" value="MFS"/>
</dbReference>
<reference evidence="7" key="1">
    <citation type="submission" date="2022-10" db="EMBL/GenBank/DDBJ databases">
        <authorList>
            <person name="Chen Y."/>
            <person name="Dougan E. K."/>
            <person name="Chan C."/>
            <person name="Rhodes N."/>
            <person name="Thang M."/>
        </authorList>
    </citation>
    <scope>NUCLEOTIDE SEQUENCE</scope>
</reference>
<evidence type="ECO:0000256" key="3">
    <source>
        <dbReference type="ARBA" id="ARBA00022737"/>
    </source>
</evidence>
<dbReference type="GO" id="GO:0016020">
    <property type="term" value="C:membrane"/>
    <property type="evidence" value="ECO:0007669"/>
    <property type="project" value="UniProtKB-SubCell"/>
</dbReference>
<dbReference type="OrthoDB" id="6499973at2759"/>
<feature type="transmembrane region" description="Helical" evidence="5">
    <location>
        <begin position="644"/>
        <end position="664"/>
    </location>
</feature>
<protein>
    <submittedName>
        <fullName evidence="9">Echinoderm microtubule-associated protein-like 1 (EMAP-1) (HuEMAP-1)</fullName>
    </submittedName>
</protein>
<reference evidence="8" key="2">
    <citation type="submission" date="2024-04" db="EMBL/GenBank/DDBJ databases">
        <authorList>
            <person name="Chen Y."/>
            <person name="Shah S."/>
            <person name="Dougan E. K."/>
            <person name="Thang M."/>
            <person name="Chan C."/>
        </authorList>
    </citation>
    <scope>NUCLEOTIDE SEQUENCE [LARGE SCALE GENOMIC DNA]</scope>
</reference>